<evidence type="ECO:0000313" key="5">
    <source>
        <dbReference type="Proteomes" id="UP000694392"/>
    </source>
</evidence>
<feature type="region of interest" description="Disordered" evidence="3">
    <location>
        <begin position="408"/>
        <end position="432"/>
    </location>
</feature>
<feature type="compositionally biased region" description="Polar residues" evidence="3">
    <location>
        <begin position="134"/>
        <end position="153"/>
    </location>
</feature>
<dbReference type="PANTHER" id="PTHR22975">
    <property type="entry name" value="UBIQUITIN SPECIFIC PROTEINASE"/>
    <property type="match status" value="1"/>
</dbReference>
<evidence type="ECO:0000313" key="4">
    <source>
        <dbReference type="Ensembl" id="ENSSPUP00000011196.1"/>
    </source>
</evidence>
<dbReference type="GO" id="GO:0010996">
    <property type="term" value="P:response to auditory stimulus"/>
    <property type="evidence" value="ECO:0007669"/>
    <property type="project" value="TreeGrafter"/>
</dbReference>
<feature type="compositionally biased region" description="Basic and acidic residues" evidence="3">
    <location>
        <begin position="94"/>
        <end position="118"/>
    </location>
</feature>
<dbReference type="AlphaFoldDB" id="A0A8D0GS63"/>
<sequence length="432" mass="48400">MTKADSTTGYDTDSSQDSRDKGSVSSSRSRSRGWKPMRETLNVDSIFSETEKKQRSPKHKANLSSKPKHEKEQSLNSWPKENQSQKGLMTIYEDETKQETGSRSSLDSEGKGNAEKVKGFAERKVHTDSWQIQRTESGYESSDHISNGSTTLDSPIVEGTSPVDAKGVKEPIPCSDQNLTNKYVESVLQSASHQNGNYLDGLRKDQINMEAIYRPHNFPSESHLQTHRPALKRMEMHEGNRKFFPPVTSLPTSKDHINREMKINKLNEQNSSQWLNSDILERAILPVPITDITAGSFNKENSGVCEKTLNSNEFLSPNQLQSTHTRTIGSKPMLPIFLQQNMLEQSCTEPFSSGEWKIGTLGRTDNSKPIPEVIYQNLPPPLPPKKYALNTLPGSENESRVDLKLTEVQQNNPSNFERHITSTPSKATSEAG</sequence>
<accession>A0A8D0GS63</accession>
<dbReference type="GO" id="GO:0016787">
    <property type="term" value="F:hydrolase activity"/>
    <property type="evidence" value="ECO:0007669"/>
    <property type="project" value="UniProtKB-KW"/>
</dbReference>
<dbReference type="GeneTree" id="ENSGT00940000156337"/>
<evidence type="ECO:0000256" key="1">
    <source>
        <dbReference type="ARBA" id="ARBA00022786"/>
    </source>
</evidence>
<feature type="compositionally biased region" description="Polar residues" evidence="3">
    <location>
        <begin position="74"/>
        <end position="87"/>
    </location>
</feature>
<keyword evidence="2" id="KW-0378">Hydrolase</keyword>
<feature type="region of interest" description="Disordered" evidence="3">
    <location>
        <begin position="134"/>
        <end position="156"/>
    </location>
</feature>
<evidence type="ECO:0000256" key="2">
    <source>
        <dbReference type="ARBA" id="ARBA00022801"/>
    </source>
</evidence>
<evidence type="ECO:0000256" key="3">
    <source>
        <dbReference type="SAM" id="MobiDB-lite"/>
    </source>
</evidence>
<dbReference type="GO" id="GO:0007605">
    <property type="term" value="P:sensory perception of sound"/>
    <property type="evidence" value="ECO:0007669"/>
    <property type="project" value="TreeGrafter"/>
</dbReference>
<keyword evidence="1" id="KW-0833">Ubl conjugation pathway</keyword>
<name>A0A8D0GS63_SPHPU</name>
<reference evidence="4" key="2">
    <citation type="submission" date="2025-09" db="UniProtKB">
        <authorList>
            <consortium name="Ensembl"/>
        </authorList>
    </citation>
    <scope>IDENTIFICATION</scope>
</reference>
<dbReference type="InterPro" id="IPR052398">
    <property type="entry name" value="Ubiquitin_hydrolase_53/54"/>
</dbReference>
<keyword evidence="5" id="KW-1185">Reference proteome</keyword>
<protein>
    <submittedName>
        <fullName evidence="4">Uncharacterized protein</fullName>
    </submittedName>
</protein>
<feature type="region of interest" description="Disordered" evidence="3">
    <location>
        <begin position="1"/>
        <end position="118"/>
    </location>
</feature>
<dbReference type="PANTHER" id="PTHR22975:SF6">
    <property type="entry name" value="INACTIVE UBIQUITIN CARBOXYL-TERMINAL HYDROLASE 53"/>
    <property type="match status" value="1"/>
</dbReference>
<feature type="compositionally biased region" description="Polar residues" evidence="3">
    <location>
        <begin position="1"/>
        <end position="13"/>
    </location>
</feature>
<dbReference type="Proteomes" id="UP000694392">
    <property type="component" value="Unplaced"/>
</dbReference>
<proteinExistence type="predicted"/>
<dbReference type="Ensembl" id="ENSSPUT00000011933.1">
    <property type="protein sequence ID" value="ENSSPUP00000011196.1"/>
    <property type="gene ID" value="ENSSPUG00000008599.1"/>
</dbReference>
<dbReference type="GO" id="GO:0005911">
    <property type="term" value="C:cell-cell junction"/>
    <property type="evidence" value="ECO:0007669"/>
    <property type="project" value="TreeGrafter"/>
</dbReference>
<organism evidence="4 5">
    <name type="scientific">Sphenodon punctatus</name>
    <name type="common">Tuatara</name>
    <name type="synonym">Hatteria punctata</name>
    <dbReference type="NCBI Taxonomy" id="8508"/>
    <lineage>
        <taxon>Eukaryota</taxon>
        <taxon>Metazoa</taxon>
        <taxon>Chordata</taxon>
        <taxon>Craniata</taxon>
        <taxon>Vertebrata</taxon>
        <taxon>Euteleostomi</taxon>
        <taxon>Lepidosauria</taxon>
        <taxon>Sphenodontia</taxon>
        <taxon>Sphenodontidae</taxon>
        <taxon>Sphenodon</taxon>
    </lineage>
</organism>
<reference evidence="4" key="1">
    <citation type="submission" date="2025-08" db="UniProtKB">
        <authorList>
            <consortium name="Ensembl"/>
        </authorList>
    </citation>
    <scope>IDENTIFICATION</scope>
</reference>